<dbReference type="PROSITE" id="PS51257">
    <property type="entry name" value="PROKAR_LIPOPROTEIN"/>
    <property type="match status" value="1"/>
</dbReference>
<dbReference type="EMBL" id="BMMW01000004">
    <property type="protein sequence ID" value="GGK64575.1"/>
    <property type="molecule type" value="Genomic_DNA"/>
</dbReference>
<dbReference type="InterPro" id="IPR056463">
    <property type="entry name" value="DUF7373_C"/>
</dbReference>
<protein>
    <submittedName>
        <fullName evidence="3">Uncharacterized protein</fullName>
    </submittedName>
</protein>
<feature type="domain" description="DUF7373" evidence="2">
    <location>
        <begin position="246"/>
        <end position="393"/>
    </location>
</feature>
<reference evidence="3" key="1">
    <citation type="journal article" date="2014" name="Int. J. Syst. Evol. Microbiol.">
        <title>Complete genome sequence of Corynebacterium casei LMG S-19264T (=DSM 44701T), isolated from a smear-ripened cheese.</title>
        <authorList>
            <consortium name="US DOE Joint Genome Institute (JGI-PGF)"/>
            <person name="Walter F."/>
            <person name="Albersmeier A."/>
            <person name="Kalinowski J."/>
            <person name="Ruckert C."/>
        </authorList>
    </citation>
    <scope>NUCLEOTIDE SEQUENCE</scope>
    <source>
        <strain evidence="3">CGMCC 4.7278</strain>
    </source>
</reference>
<gene>
    <name evidence="3" type="ORF">GCM10011591_40980</name>
</gene>
<evidence type="ECO:0000313" key="4">
    <source>
        <dbReference type="Proteomes" id="UP000612956"/>
    </source>
</evidence>
<dbReference type="Pfam" id="PF24088">
    <property type="entry name" value="DUF7373"/>
    <property type="match status" value="1"/>
</dbReference>
<evidence type="ECO:0000259" key="2">
    <source>
        <dbReference type="Pfam" id="PF24092"/>
    </source>
</evidence>
<evidence type="ECO:0000259" key="1">
    <source>
        <dbReference type="Pfam" id="PF24088"/>
    </source>
</evidence>
<dbReference type="Pfam" id="PF24092">
    <property type="entry name" value="DUF7373_C"/>
    <property type="match status" value="1"/>
</dbReference>
<name>A0A917QRB3_9NOCA</name>
<organism evidence="3 4">
    <name type="scientific">Nocardia camponoti</name>
    <dbReference type="NCBI Taxonomy" id="1616106"/>
    <lineage>
        <taxon>Bacteria</taxon>
        <taxon>Bacillati</taxon>
        <taxon>Actinomycetota</taxon>
        <taxon>Actinomycetes</taxon>
        <taxon>Mycobacteriales</taxon>
        <taxon>Nocardiaceae</taxon>
        <taxon>Nocardia</taxon>
    </lineage>
</organism>
<keyword evidence="4" id="KW-1185">Reference proteome</keyword>
<reference evidence="3" key="2">
    <citation type="submission" date="2020-09" db="EMBL/GenBank/DDBJ databases">
        <authorList>
            <person name="Sun Q."/>
            <person name="Zhou Y."/>
        </authorList>
    </citation>
    <scope>NUCLEOTIDE SEQUENCE</scope>
    <source>
        <strain evidence="3">CGMCC 4.7278</strain>
    </source>
</reference>
<sequence>MIVRSRLRRVAVLAPIIVGLLVGCGGAPVTPDYGGYSIERAEPDYDAGQSRARGILVESLRLGERISFADQIDPDLTTTGGGGVLGDHRNLVPGMNLLSGVQSNVASKLGVRGSFGTIANNGRSNDREEKFLSIALLAFDSEDVARTATADMARADFEQGGDNVSLPLPEHPGALSHYRPSVPTVGSWLTWKNLVIRVYAKVLEPRPELLADILTKTYRAQLADLDGFVPTAQSELASLRIDPDRLLTRMVRTEEPQLSGDTGPSTFAVYGPRAFSLLSPHPSAFLAKLRAASVSQVAVAHNKYLWHTASSQAAEAEAARLVIATEGDYLAMAGVSGLPTVSCGQRKIPEGRNAQPSRLRCIVHRGPDVVTVLSYLAADARQLAAAQYALLGQDR</sequence>
<dbReference type="InterPro" id="IPR055797">
    <property type="entry name" value="DUF7373"/>
</dbReference>
<evidence type="ECO:0000313" key="3">
    <source>
        <dbReference type="EMBL" id="GGK64575.1"/>
    </source>
</evidence>
<dbReference type="Proteomes" id="UP000612956">
    <property type="component" value="Unassembled WGS sequence"/>
</dbReference>
<feature type="domain" description="DUF7373" evidence="1">
    <location>
        <begin position="46"/>
        <end position="240"/>
    </location>
</feature>
<dbReference type="AlphaFoldDB" id="A0A917QRB3"/>
<proteinExistence type="predicted"/>
<comment type="caution">
    <text evidence="3">The sequence shown here is derived from an EMBL/GenBank/DDBJ whole genome shotgun (WGS) entry which is preliminary data.</text>
</comment>
<accession>A0A917QRB3</accession>